<gene>
    <name evidence="2" type="ORF">SEVIR_7G067945v2</name>
</gene>
<dbReference type="Gramene" id="TKW03834">
    <property type="protein sequence ID" value="TKW03834"/>
    <property type="gene ID" value="SEVIR_7G067945v2"/>
</dbReference>
<evidence type="ECO:0000256" key="1">
    <source>
        <dbReference type="SAM" id="MobiDB-lite"/>
    </source>
</evidence>
<evidence type="ECO:0000313" key="3">
    <source>
        <dbReference type="Proteomes" id="UP000298652"/>
    </source>
</evidence>
<organism evidence="2 3">
    <name type="scientific">Setaria viridis</name>
    <name type="common">Green bristlegrass</name>
    <name type="synonym">Setaria italica subsp. viridis</name>
    <dbReference type="NCBI Taxonomy" id="4556"/>
    <lineage>
        <taxon>Eukaryota</taxon>
        <taxon>Viridiplantae</taxon>
        <taxon>Streptophyta</taxon>
        <taxon>Embryophyta</taxon>
        <taxon>Tracheophyta</taxon>
        <taxon>Spermatophyta</taxon>
        <taxon>Magnoliopsida</taxon>
        <taxon>Liliopsida</taxon>
        <taxon>Poales</taxon>
        <taxon>Poaceae</taxon>
        <taxon>PACMAD clade</taxon>
        <taxon>Panicoideae</taxon>
        <taxon>Panicodae</taxon>
        <taxon>Paniceae</taxon>
        <taxon>Cenchrinae</taxon>
        <taxon>Setaria</taxon>
    </lineage>
</organism>
<proteinExistence type="predicted"/>
<dbReference type="Proteomes" id="UP000298652">
    <property type="component" value="Chromosome 7"/>
</dbReference>
<dbReference type="EMBL" id="CM016558">
    <property type="protein sequence ID" value="TKW03834.1"/>
    <property type="molecule type" value="Genomic_DNA"/>
</dbReference>
<reference evidence="2" key="1">
    <citation type="submission" date="2019-03" db="EMBL/GenBank/DDBJ databases">
        <title>WGS assembly of Setaria viridis.</title>
        <authorList>
            <person name="Huang P."/>
            <person name="Jenkins J."/>
            <person name="Grimwood J."/>
            <person name="Barry K."/>
            <person name="Healey A."/>
            <person name="Mamidi S."/>
            <person name="Sreedasyam A."/>
            <person name="Shu S."/>
            <person name="Feldman M."/>
            <person name="Wu J."/>
            <person name="Yu Y."/>
            <person name="Chen C."/>
            <person name="Johnson J."/>
            <person name="Rokhsar D."/>
            <person name="Baxter I."/>
            <person name="Schmutz J."/>
            <person name="Brutnell T."/>
            <person name="Kellogg E."/>
        </authorList>
    </citation>
    <scope>NUCLEOTIDE SEQUENCE [LARGE SCALE GENOMIC DNA]</scope>
</reference>
<dbReference type="OMA" id="TFRWETS"/>
<protein>
    <submittedName>
        <fullName evidence="2">Uncharacterized protein</fullName>
    </submittedName>
</protein>
<dbReference type="AlphaFoldDB" id="A0A4U6TR08"/>
<accession>A0A4U6TR08</accession>
<evidence type="ECO:0000313" key="2">
    <source>
        <dbReference type="EMBL" id="TKW03834.1"/>
    </source>
</evidence>
<feature type="region of interest" description="Disordered" evidence="1">
    <location>
        <begin position="25"/>
        <end position="46"/>
    </location>
</feature>
<sequence>MCVRLQSDQRPTMKQVEMALQFLRTKRAESNQPAAGKDEERQPLLMKGDINSYQLSGIDFGKKSELSSSQRSKKFYSLEQEFLSTAGLPR</sequence>
<keyword evidence="3" id="KW-1185">Reference proteome</keyword>
<name>A0A4U6TR08_SETVI</name>